<dbReference type="AlphaFoldDB" id="A0A9X1VL26"/>
<dbReference type="Proteomes" id="UP001139193">
    <property type="component" value="Unassembled WGS sequence"/>
</dbReference>
<feature type="chain" id="PRO_5040805552" description="Lipoprotein" evidence="1">
    <location>
        <begin position="21"/>
        <end position="106"/>
    </location>
</feature>
<comment type="caution">
    <text evidence="2">The sequence shown here is derived from an EMBL/GenBank/DDBJ whole genome shotgun (WGS) entry which is preliminary data.</text>
</comment>
<evidence type="ECO:0000313" key="3">
    <source>
        <dbReference type="Proteomes" id="UP001139193"/>
    </source>
</evidence>
<keyword evidence="1" id="KW-0732">Signal</keyword>
<proteinExistence type="predicted"/>
<feature type="signal peptide" evidence="1">
    <location>
        <begin position="1"/>
        <end position="20"/>
    </location>
</feature>
<gene>
    <name evidence="2" type="ORF">MON38_11600</name>
</gene>
<keyword evidence="3" id="KW-1185">Reference proteome</keyword>
<sequence length="106" mass="11515">MRLRWTITLLVMAASLPACKKDAPQKEATCGAGFAKATVLHGRNLCDQNGYVIQLDAGAAYPPDSLPANLQQSGLRICLTYTLYEDPRMCACCGGTRLKIGQIQRQ</sequence>
<evidence type="ECO:0000256" key="1">
    <source>
        <dbReference type="SAM" id="SignalP"/>
    </source>
</evidence>
<evidence type="ECO:0000313" key="2">
    <source>
        <dbReference type="EMBL" id="MCI1188066.1"/>
    </source>
</evidence>
<name>A0A9X1VL26_9BACT</name>
<dbReference type="RefSeq" id="WP_241936333.1">
    <property type="nucleotide sequence ID" value="NZ_JALBGC010000003.1"/>
</dbReference>
<dbReference type="EMBL" id="JALBGC010000003">
    <property type="protein sequence ID" value="MCI1188066.1"/>
    <property type="molecule type" value="Genomic_DNA"/>
</dbReference>
<evidence type="ECO:0008006" key="4">
    <source>
        <dbReference type="Google" id="ProtNLM"/>
    </source>
</evidence>
<reference evidence="2" key="1">
    <citation type="submission" date="2022-03" db="EMBL/GenBank/DDBJ databases">
        <title>Bacterial whole genome sequence for Hymenobacter sp. DH14.</title>
        <authorList>
            <person name="Le V."/>
        </authorList>
    </citation>
    <scope>NUCLEOTIDE SEQUENCE</scope>
    <source>
        <strain evidence="2">DH14</strain>
    </source>
</reference>
<accession>A0A9X1VL26</accession>
<organism evidence="2 3">
    <name type="scientific">Hymenobacter cyanobacteriorum</name>
    <dbReference type="NCBI Taxonomy" id="2926463"/>
    <lineage>
        <taxon>Bacteria</taxon>
        <taxon>Pseudomonadati</taxon>
        <taxon>Bacteroidota</taxon>
        <taxon>Cytophagia</taxon>
        <taxon>Cytophagales</taxon>
        <taxon>Hymenobacteraceae</taxon>
        <taxon>Hymenobacter</taxon>
    </lineage>
</organism>
<protein>
    <recommendedName>
        <fullName evidence="4">Lipoprotein</fullName>
    </recommendedName>
</protein>